<name>A0A067CJ89_SAPPC</name>
<reference evidence="1 2" key="1">
    <citation type="journal article" date="2013" name="PLoS Genet.">
        <title>Distinctive expansion of potential virulence genes in the genome of the oomycete fish pathogen Saprolegnia parasitica.</title>
        <authorList>
            <person name="Jiang R.H."/>
            <person name="de Bruijn I."/>
            <person name="Haas B.J."/>
            <person name="Belmonte R."/>
            <person name="Lobach L."/>
            <person name="Christie J."/>
            <person name="van den Ackerveken G."/>
            <person name="Bottin A."/>
            <person name="Bulone V."/>
            <person name="Diaz-Moreno S.M."/>
            <person name="Dumas B."/>
            <person name="Fan L."/>
            <person name="Gaulin E."/>
            <person name="Govers F."/>
            <person name="Grenville-Briggs L.J."/>
            <person name="Horner N.R."/>
            <person name="Levin J.Z."/>
            <person name="Mammella M."/>
            <person name="Meijer H.J."/>
            <person name="Morris P."/>
            <person name="Nusbaum C."/>
            <person name="Oome S."/>
            <person name="Phillips A.J."/>
            <person name="van Rooyen D."/>
            <person name="Rzeszutek E."/>
            <person name="Saraiva M."/>
            <person name="Secombes C.J."/>
            <person name="Seidl M.F."/>
            <person name="Snel B."/>
            <person name="Stassen J.H."/>
            <person name="Sykes S."/>
            <person name="Tripathy S."/>
            <person name="van den Berg H."/>
            <person name="Vega-Arreguin J.C."/>
            <person name="Wawra S."/>
            <person name="Young S.K."/>
            <person name="Zeng Q."/>
            <person name="Dieguez-Uribeondo J."/>
            <person name="Russ C."/>
            <person name="Tyler B.M."/>
            <person name="van West P."/>
        </authorList>
    </citation>
    <scope>NUCLEOTIDE SEQUENCE [LARGE SCALE GENOMIC DNA]</scope>
    <source>
        <strain evidence="1 2">CBS 223.65</strain>
    </source>
</reference>
<protein>
    <submittedName>
        <fullName evidence="1">Uncharacterized protein</fullName>
    </submittedName>
</protein>
<dbReference type="SUPFAM" id="SSF48452">
    <property type="entry name" value="TPR-like"/>
    <property type="match status" value="2"/>
</dbReference>
<dbReference type="AlphaFoldDB" id="A0A067CJ89"/>
<dbReference type="GO" id="GO:0005829">
    <property type="term" value="C:cytosol"/>
    <property type="evidence" value="ECO:0007669"/>
    <property type="project" value="TreeGrafter"/>
</dbReference>
<organism evidence="1 2">
    <name type="scientific">Saprolegnia parasitica (strain CBS 223.65)</name>
    <dbReference type="NCBI Taxonomy" id="695850"/>
    <lineage>
        <taxon>Eukaryota</taxon>
        <taxon>Sar</taxon>
        <taxon>Stramenopiles</taxon>
        <taxon>Oomycota</taxon>
        <taxon>Saprolegniomycetes</taxon>
        <taxon>Saprolegniales</taxon>
        <taxon>Saprolegniaceae</taxon>
        <taxon>Saprolegnia</taxon>
    </lineage>
</organism>
<dbReference type="GO" id="GO:0006457">
    <property type="term" value="P:protein folding"/>
    <property type="evidence" value="ECO:0007669"/>
    <property type="project" value="TreeGrafter"/>
</dbReference>
<dbReference type="SMART" id="SM00028">
    <property type="entry name" value="TPR"/>
    <property type="match status" value="5"/>
</dbReference>
<proteinExistence type="predicted"/>
<gene>
    <name evidence="1" type="ORF">SPRG_04690</name>
</gene>
<accession>A0A067CJ89</accession>
<dbReference type="GO" id="GO:0051879">
    <property type="term" value="F:Hsp90 protein binding"/>
    <property type="evidence" value="ECO:0007669"/>
    <property type="project" value="TreeGrafter"/>
</dbReference>
<dbReference type="GO" id="GO:0005634">
    <property type="term" value="C:nucleus"/>
    <property type="evidence" value="ECO:0007669"/>
    <property type="project" value="TreeGrafter"/>
</dbReference>
<evidence type="ECO:0000313" key="2">
    <source>
        <dbReference type="Proteomes" id="UP000030745"/>
    </source>
</evidence>
<dbReference type="Gene3D" id="1.25.40.10">
    <property type="entry name" value="Tetratricopeptide repeat domain"/>
    <property type="match status" value="3"/>
</dbReference>
<dbReference type="GeneID" id="24127121"/>
<dbReference type="OrthoDB" id="71226at2759"/>
<dbReference type="PANTHER" id="PTHR46035">
    <property type="entry name" value="TETRATRICOPEPTIDE REPEAT PROTEIN 4"/>
    <property type="match status" value="1"/>
</dbReference>
<dbReference type="EMBL" id="KK583200">
    <property type="protein sequence ID" value="KDO30789.1"/>
    <property type="molecule type" value="Genomic_DNA"/>
</dbReference>
<dbReference type="OMA" id="VCADMED"/>
<dbReference type="PANTHER" id="PTHR46035:SF1">
    <property type="entry name" value="TETRATRICOPEPTIDE REPEAT PROTEIN 4"/>
    <property type="match status" value="1"/>
</dbReference>
<keyword evidence="2" id="KW-1185">Reference proteome</keyword>
<dbReference type="InterPro" id="IPR019734">
    <property type="entry name" value="TPR_rpt"/>
</dbReference>
<dbReference type="RefSeq" id="XP_012198486.1">
    <property type="nucleotide sequence ID" value="XM_012343096.1"/>
</dbReference>
<dbReference type="Proteomes" id="UP000030745">
    <property type="component" value="Unassembled WGS sequence"/>
</dbReference>
<dbReference type="GO" id="GO:0030544">
    <property type="term" value="F:Hsp70 protein binding"/>
    <property type="evidence" value="ECO:0007669"/>
    <property type="project" value="TreeGrafter"/>
</dbReference>
<sequence>MASSGADEAAIVAQLALADARANVAFAASLLTHCIKRRLDEHSDEPCELLDLDDAIAHLQRAWSTCFPEATAESIWIQEHIARARAYIRRSHAGAFDRDAYDHAIESFGHMARFLDAPYIALALRDRVFAKPFVYKAITKNSKKKSKVSWQQCKDDGNGCYTRREFDAAMAHYTTALWYSPKEPTLYSNRALCELQLKKFDLARQDANDALALSSSGSVKLYRILSEALVGLHWYHDALVECEKGLALDPNDSVLLSRSKHCVHVLEEMEWQTQVAIAGVQSAQLELGRKFASGHRGYRRDAAKATLWLEKAGRPAHEIRAMLAFGDKMLAYEAEHGGDHELSLEARTHRFCHVLLDSFKPSDDGTQAHWSVVASHFKAAYDRGLPGAGAKYAQVLRLGIGTPINTAAAADAVLHNEPFDDDEPEDAADEGTPGAACALDGDADGDDEENEFMDVAETYFRSAWDALDARDVAAAIADLREVLDMDDEPSVFVDFARIVLAWLERGTSVVPLSGPWHHLLDAELAHLRREGDDMYTHQLYAKAIEFYSRALDWTELRNDVLRIAPINAVERGLLYWKRALAGFHLGLYGDVCADMEDAVELTSNNIAFYRLWAKAALLDHDYDAVMDICDDGLQLDPHDKDLLSLQDDAEAFL</sequence>
<evidence type="ECO:0000313" key="1">
    <source>
        <dbReference type="EMBL" id="KDO30789.1"/>
    </source>
</evidence>
<dbReference type="KEGG" id="spar:SPRG_04690"/>
<dbReference type="VEuPathDB" id="FungiDB:SPRG_04690"/>
<dbReference type="STRING" id="695850.A0A067CJ89"/>
<dbReference type="InterPro" id="IPR011990">
    <property type="entry name" value="TPR-like_helical_dom_sf"/>
</dbReference>